<reference evidence="1" key="1">
    <citation type="submission" date="2021-02" db="EMBL/GenBank/DDBJ databases">
        <authorList>
            <person name="Nowell W R."/>
        </authorList>
    </citation>
    <scope>NUCLEOTIDE SEQUENCE</scope>
</reference>
<sequence length="178" mass="21337">YLKRDLSKQANDFLWIHLFHRIITQFPRDKQSKQQLIDHVRLYLNENFEEEYESNDAIYCYRTNSSLQKMINKALQTKDIDQLYHLRYFLSDLSECLSREHQQIVESGIENFVFSQQMKLSKNEFNYLKENHGKLLSIKGFLFLNSLSKNLTKEFIESKDQIDVILQIECNLKEMGNN</sequence>
<feature type="non-terminal residue" evidence="1">
    <location>
        <position position="1"/>
    </location>
</feature>
<dbReference type="AlphaFoldDB" id="A0A820PM26"/>
<evidence type="ECO:0000313" key="2">
    <source>
        <dbReference type="Proteomes" id="UP000663881"/>
    </source>
</evidence>
<proteinExistence type="predicted"/>
<dbReference type="EMBL" id="CAJOAY010028375">
    <property type="protein sequence ID" value="CAF4405309.1"/>
    <property type="molecule type" value="Genomic_DNA"/>
</dbReference>
<name>A0A820PM26_9BILA</name>
<evidence type="ECO:0000313" key="1">
    <source>
        <dbReference type="EMBL" id="CAF4405309.1"/>
    </source>
</evidence>
<gene>
    <name evidence="1" type="ORF">OKA104_LOCUS51629</name>
</gene>
<comment type="caution">
    <text evidence="1">The sequence shown here is derived from an EMBL/GenBank/DDBJ whole genome shotgun (WGS) entry which is preliminary data.</text>
</comment>
<organism evidence="1 2">
    <name type="scientific">Adineta steineri</name>
    <dbReference type="NCBI Taxonomy" id="433720"/>
    <lineage>
        <taxon>Eukaryota</taxon>
        <taxon>Metazoa</taxon>
        <taxon>Spiralia</taxon>
        <taxon>Gnathifera</taxon>
        <taxon>Rotifera</taxon>
        <taxon>Eurotatoria</taxon>
        <taxon>Bdelloidea</taxon>
        <taxon>Adinetida</taxon>
        <taxon>Adinetidae</taxon>
        <taxon>Adineta</taxon>
    </lineage>
</organism>
<accession>A0A820PM26</accession>
<feature type="non-terminal residue" evidence="1">
    <location>
        <position position="178"/>
    </location>
</feature>
<protein>
    <submittedName>
        <fullName evidence="1">Uncharacterized protein</fullName>
    </submittedName>
</protein>
<dbReference type="Proteomes" id="UP000663881">
    <property type="component" value="Unassembled WGS sequence"/>
</dbReference>